<proteinExistence type="predicted"/>
<dbReference type="SUPFAM" id="SSF48239">
    <property type="entry name" value="Terpenoid cyclases/Protein prenyltransferases"/>
    <property type="match status" value="1"/>
</dbReference>
<protein>
    <recommendedName>
        <fullName evidence="3">Squalene cyclase C-terminal domain-containing protein</fullName>
    </recommendedName>
</protein>
<name>A0A1F6MA99_9BACT</name>
<dbReference type="Proteomes" id="UP000176282">
    <property type="component" value="Unassembled WGS sequence"/>
</dbReference>
<comment type="caution">
    <text evidence="1">The sequence shown here is derived from an EMBL/GenBank/DDBJ whole genome shotgun (WGS) entry which is preliminary data.</text>
</comment>
<organism evidence="1 2">
    <name type="scientific">Candidatus Magasanikbacteria bacterium RIFCSPHIGHO2_02_FULL_47_14</name>
    <dbReference type="NCBI Taxonomy" id="1798680"/>
    <lineage>
        <taxon>Bacteria</taxon>
        <taxon>Candidatus Magasanikiibacteriota</taxon>
    </lineage>
</organism>
<evidence type="ECO:0000313" key="1">
    <source>
        <dbReference type="EMBL" id="OGH68551.1"/>
    </source>
</evidence>
<dbReference type="Gene3D" id="1.50.10.20">
    <property type="match status" value="1"/>
</dbReference>
<reference evidence="1 2" key="1">
    <citation type="journal article" date="2016" name="Nat. Commun.">
        <title>Thousands of microbial genomes shed light on interconnected biogeochemical processes in an aquifer system.</title>
        <authorList>
            <person name="Anantharaman K."/>
            <person name="Brown C.T."/>
            <person name="Hug L.A."/>
            <person name="Sharon I."/>
            <person name="Castelle C.J."/>
            <person name="Probst A.J."/>
            <person name="Thomas B.C."/>
            <person name="Singh A."/>
            <person name="Wilkins M.J."/>
            <person name="Karaoz U."/>
            <person name="Brodie E.L."/>
            <person name="Williams K.H."/>
            <person name="Hubbard S.S."/>
            <person name="Banfield J.F."/>
        </authorList>
    </citation>
    <scope>NUCLEOTIDE SEQUENCE [LARGE SCALE GENOMIC DNA]</scope>
</reference>
<dbReference type="AlphaFoldDB" id="A0A1F6MA99"/>
<sequence length="362" mass="42185">MTDGRDIEEIQQWLLALPHAVPQFLQKLKVPGRPGRYHYSLTGDYLREKAQWGLGNSVFFLKIIYTLGLRKEYEQEVEEACNFIQSFQKPTGFFIDQWIEWSSVPYRLWYIFKTGNIHRGKQVHLAETRQAFSAMTLFSHMPRYAITSLVESEQDIERYLSALDWHKPWAAGSHFSHLLFFLACSLSENKETLIDAAIRWVNRLQHSDGFWYMGTPSLSQKINGAMKILTGLLVAERMNFAHADRILDTVLSAQHDTHACDHFNITFVLTYCTKVVGTEYRNEELNTFAWDRLRRYRAHYYPSIGGFSFLPGSSGKWYYDAPVSRGRNEPDIHGTCLFLWGVSLLVQILDREDIYPFHEFIS</sequence>
<dbReference type="InterPro" id="IPR008930">
    <property type="entry name" value="Terpenoid_cyclase/PrenylTrfase"/>
</dbReference>
<dbReference type="EMBL" id="MFQB01000012">
    <property type="protein sequence ID" value="OGH68551.1"/>
    <property type="molecule type" value="Genomic_DNA"/>
</dbReference>
<gene>
    <name evidence="1" type="ORF">A3J66_03080</name>
</gene>
<dbReference type="STRING" id="1798680.A3J66_03080"/>
<accession>A0A1F6MA99</accession>
<evidence type="ECO:0000313" key="2">
    <source>
        <dbReference type="Proteomes" id="UP000176282"/>
    </source>
</evidence>
<evidence type="ECO:0008006" key="3">
    <source>
        <dbReference type="Google" id="ProtNLM"/>
    </source>
</evidence>